<dbReference type="GO" id="GO:0006355">
    <property type="term" value="P:regulation of DNA-templated transcription"/>
    <property type="evidence" value="ECO:0007669"/>
    <property type="project" value="InterPro"/>
</dbReference>
<dbReference type="PROSITE" id="PS50043">
    <property type="entry name" value="HTH_LUXR_2"/>
    <property type="match status" value="1"/>
</dbReference>
<dbReference type="Gene3D" id="3.40.50.300">
    <property type="entry name" value="P-loop containing nucleotide triphosphate hydrolases"/>
    <property type="match status" value="1"/>
</dbReference>
<dbReference type="InterPro" id="IPR000792">
    <property type="entry name" value="Tscrpt_reg_LuxR_C"/>
</dbReference>
<evidence type="ECO:0000313" key="4">
    <source>
        <dbReference type="Proteomes" id="UP000612893"/>
    </source>
</evidence>
<proteinExistence type="predicted"/>
<dbReference type="Pfam" id="PF25872">
    <property type="entry name" value="HTH_77"/>
    <property type="match status" value="1"/>
</dbReference>
<dbReference type="SMART" id="SM00421">
    <property type="entry name" value="HTH_LUXR"/>
    <property type="match status" value="1"/>
</dbReference>
<dbReference type="PROSITE" id="PS00622">
    <property type="entry name" value="HTH_LUXR_1"/>
    <property type="match status" value="1"/>
</dbReference>
<dbReference type="PROSITE" id="PS50005">
    <property type="entry name" value="TPR"/>
    <property type="match status" value="1"/>
</dbReference>
<dbReference type="SUPFAM" id="SSF48452">
    <property type="entry name" value="TPR-like"/>
    <property type="match status" value="1"/>
</dbReference>
<protein>
    <recommendedName>
        <fullName evidence="2">HTH luxR-type domain-containing protein</fullName>
    </recommendedName>
</protein>
<dbReference type="InterPro" id="IPR027417">
    <property type="entry name" value="P-loop_NTPase"/>
</dbReference>
<dbReference type="CDD" id="cd06170">
    <property type="entry name" value="LuxR_C_like"/>
    <property type="match status" value="1"/>
</dbReference>
<evidence type="ECO:0000256" key="1">
    <source>
        <dbReference type="PROSITE-ProRule" id="PRU00339"/>
    </source>
</evidence>
<evidence type="ECO:0000313" key="3">
    <source>
        <dbReference type="EMBL" id="MBJ7597988.1"/>
    </source>
</evidence>
<dbReference type="PRINTS" id="PR00038">
    <property type="entry name" value="HTHLUXR"/>
</dbReference>
<dbReference type="InterPro" id="IPR036388">
    <property type="entry name" value="WH-like_DNA-bd_sf"/>
</dbReference>
<dbReference type="Pfam" id="PF13401">
    <property type="entry name" value="AAA_22"/>
    <property type="match status" value="1"/>
</dbReference>
<dbReference type="Gene3D" id="1.10.10.10">
    <property type="entry name" value="Winged helix-like DNA-binding domain superfamily/Winged helix DNA-binding domain"/>
    <property type="match status" value="1"/>
</dbReference>
<dbReference type="InterPro" id="IPR011990">
    <property type="entry name" value="TPR-like_helical_dom_sf"/>
</dbReference>
<dbReference type="Pfam" id="PF13424">
    <property type="entry name" value="TPR_12"/>
    <property type="match status" value="1"/>
</dbReference>
<organism evidence="3 4">
    <name type="scientific">Candidatus Nephthysia bennettiae</name>
    <dbReference type="NCBI Taxonomy" id="3127016"/>
    <lineage>
        <taxon>Bacteria</taxon>
        <taxon>Bacillati</taxon>
        <taxon>Candidatus Dormiibacterota</taxon>
        <taxon>Candidatus Dormibacteria</taxon>
        <taxon>Candidatus Dormibacterales</taxon>
        <taxon>Candidatus Dormibacteraceae</taxon>
        <taxon>Candidatus Nephthysia</taxon>
    </lineage>
</organism>
<feature type="domain" description="HTH luxR-type" evidence="2">
    <location>
        <begin position="676"/>
        <end position="741"/>
    </location>
</feature>
<comment type="caution">
    <text evidence="3">The sequence shown here is derived from an EMBL/GenBank/DDBJ whole genome shotgun (WGS) entry which is preliminary data.</text>
</comment>
<dbReference type="SUPFAM" id="SSF52540">
    <property type="entry name" value="P-loop containing nucleoside triphosphate hydrolases"/>
    <property type="match status" value="1"/>
</dbReference>
<sequence length="744" mass="80743">MESNLPIHLSSFVGRERDLSEVARLLTECRLVTLVGPAGCGKTRLAIEVARARPEGQGEGAWFVDLAPLSDATLIAPTVAAAMGLAAAASDPDHLSRQLADREGIVLVDNAEHIVDEVAIAAEALLRGCPRLRLLVTSREPLGAEGEWTYRVGSLAEQDAIHLFVDRARQANTGFTLTDANAETVAQICRRLDGIPLALELCAACAGSMATERILERLDERFRLLVGGRRTAVARHRTMRAALEWSEALLGKQEQRLFRRLSVFAGEFDMEAAEVVVAGPDLPAADVLPLLRSLVERSLVMLVRDDTGERYRLLESLRELGRERLVASGEADSIALAHARHHTALAHALFDDYQSIGVIARTLDLVTPALVDRNLANFRVALEFTADHDAGSLAELVGALVPVWMQMTHVDEGWRWMQAGLACTLPGSEQRFRLLLPLSYIAYTLGDVATARSWGDEALQNRRQSGDERGSVDALLLLGAVLATGGDYDSSLDHVREAIELARRLDEPHLVAQGLNSLAMSIMIAGGDAAAAEEYAQEAVALTRPSGSSFQLSKLLDTLASAQLRLGKIEAALTAQQEALRWGRSPFQTVSHLPTMGSILIVRGQPRRGVRLAGAIERYCEQVGLDPIATWDIHRPWLERGLAALGHQAGAVRESGRRLTLEQAKAYALEESSDDEPGAGARLSRREVQVAELVREGLSNRVIAERLFISERTVEGHVASLLNKLGVNSRAQVAAWVAENAIST</sequence>
<dbReference type="SUPFAM" id="SSF46894">
    <property type="entry name" value="C-terminal effector domain of the bipartite response regulators"/>
    <property type="match status" value="1"/>
</dbReference>
<keyword evidence="1" id="KW-0802">TPR repeat</keyword>
<name>A0A934K7B4_9BACT</name>
<feature type="repeat" description="TPR" evidence="1">
    <location>
        <begin position="472"/>
        <end position="505"/>
    </location>
</feature>
<dbReference type="GO" id="GO:0003677">
    <property type="term" value="F:DNA binding"/>
    <property type="evidence" value="ECO:0007669"/>
    <property type="project" value="InterPro"/>
</dbReference>
<dbReference type="PANTHER" id="PTHR47691">
    <property type="entry name" value="REGULATOR-RELATED"/>
    <property type="match status" value="1"/>
</dbReference>
<reference evidence="3" key="1">
    <citation type="submission" date="2020-10" db="EMBL/GenBank/DDBJ databases">
        <title>Ca. Dormibacterota MAGs.</title>
        <authorList>
            <person name="Montgomery K."/>
        </authorList>
    </citation>
    <scope>NUCLEOTIDE SEQUENCE [LARGE SCALE GENOMIC DNA]</scope>
    <source>
        <strain evidence="3">SC8812_S17_10</strain>
    </source>
</reference>
<dbReference type="EMBL" id="JAEKNR010000087">
    <property type="protein sequence ID" value="MBJ7597988.1"/>
    <property type="molecule type" value="Genomic_DNA"/>
</dbReference>
<accession>A0A934K7B4</accession>
<dbReference type="AlphaFoldDB" id="A0A934K7B4"/>
<gene>
    <name evidence="3" type="ORF">JF922_07860</name>
</gene>
<evidence type="ECO:0000259" key="2">
    <source>
        <dbReference type="PROSITE" id="PS50043"/>
    </source>
</evidence>
<dbReference type="RefSeq" id="WP_338200666.1">
    <property type="nucleotide sequence ID" value="NZ_JAEKNR010000087.1"/>
</dbReference>
<dbReference type="Proteomes" id="UP000612893">
    <property type="component" value="Unassembled WGS sequence"/>
</dbReference>
<keyword evidence="4" id="KW-1185">Reference proteome</keyword>
<dbReference type="InterPro" id="IPR058852">
    <property type="entry name" value="HTH_77"/>
</dbReference>
<dbReference type="InterPro" id="IPR016032">
    <property type="entry name" value="Sig_transdc_resp-reg_C-effctor"/>
</dbReference>
<dbReference type="Pfam" id="PF00196">
    <property type="entry name" value="GerE"/>
    <property type="match status" value="1"/>
</dbReference>
<dbReference type="Gene3D" id="1.25.40.10">
    <property type="entry name" value="Tetratricopeptide repeat domain"/>
    <property type="match status" value="1"/>
</dbReference>
<dbReference type="GO" id="GO:0043531">
    <property type="term" value="F:ADP binding"/>
    <property type="evidence" value="ECO:0007669"/>
    <property type="project" value="InterPro"/>
</dbReference>
<dbReference type="InterPro" id="IPR019734">
    <property type="entry name" value="TPR_rpt"/>
</dbReference>
<dbReference type="InterPro" id="IPR049945">
    <property type="entry name" value="AAA_22"/>
</dbReference>
<dbReference type="PANTHER" id="PTHR47691:SF3">
    <property type="entry name" value="HTH-TYPE TRANSCRIPTIONAL REGULATOR RV0890C-RELATED"/>
    <property type="match status" value="1"/>
</dbReference>